<organism evidence="1 2">
    <name type="scientific">Brassica napus</name>
    <name type="common">Rape</name>
    <dbReference type="NCBI Taxonomy" id="3708"/>
    <lineage>
        <taxon>Eukaryota</taxon>
        <taxon>Viridiplantae</taxon>
        <taxon>Streptophyta</taxon>
        <taxon>Embryophyta</taxon>
        <taxon>Tracheophyta</taxon>
        <taxon>Spermatophyta</taxon>
        <taxon>Magnoliopsida</taxon>
        <taxon>eudicotyledons</taxon>
        <taxon>Gunneridae</taxon>
        <taxon>Pentapetalae</taxon>
        <taxon>rosids</taxon>
        <taxon>malvids</taxon>
        <taxon>Brassicales</taxon>
        <taxon>Brassicaceae</taxon>
        <taxon>Brassiceae</taxon>
        <taxon>Brassica</taxon>
    </lineage>
</organism>
<dbReference type="Proteomes" id="UP000824890">
    <property type="component" value="Unassembled WGS sequence"/>
</dbReference>
<keyword evidence="2" id="KW-1185">Reference proteome</keyword>
<comment type="caution">
    <text evidence="1">The sequence shown here is derived from an EMBL/GenBank/DDBJ whole genome shotgun (WGS) entry which is preliminary data.</text>
</comment>
<sequence>MERFSFASPPVCPSPVRYASGIGFGFCFRLRPCSREVRSGDIFALSGLLEEILFSPLLDFSLGARRSWRRSEGLAFLSAVFSKLRRILIPQSRVMSLGYAGGDGGSSLFQHVGDTRTACKVVVYDSSAAVRRLSSLWTSAAFSLYGSSGFEAFYMEFGGEHKPDSRWRKLYMPVVGFLLSVEILIVGDDYKSMRSSGASYSEGDMESPGIRRNKLVCN</sequence>
<evidence type="ECO:0000313" key="2">
    <source>
        <dbReference type="Proteomes" id="UP000824890"/>
    </source>
</evidence>
<gene>
    <name evidence="1" type="ORF">HID58_023909</name>
</gene>
<evidence type="ECO:0000313" key="1">
    <source>
        <dbReference type="EMBL" id="KAH0923891.1"/>
    </source>
</evidence>
<dbReference type="EMBL" id="JAGKQM010000006">
    <property type="protein sequence ID" value="KAH0923891.1"/>
    <property type="molecule type" value="Genomic_DNA"/>
</dbReference>
<protein>
    <submittedName>
        <fullName evidence="1">Uncharacterized protein</fullName>
    </submittedName>
</protein>
<reference evidence="1 2" key="1">
    <citation type="submission" date="2021-05" db="EMBL/GenBank/DDBJ databases">
        <title>Genome Assembly of Synthetic Allotetraploid Brassica napus Reveals Homoeologous Exchanges between Subgenomes.</title>
        <authorList>
            <person name="Davis J.T."/>
        </authorList>
    </citation>
    <scope>NUCLEOTIDE SEQUENCE [LARGE SCALE GENOMIC DNA]</scope>
    <source>
        <strain evidence="2">cv. Da-Ae</strain>
        <tissue evidence="1">Seedling</tissue>
    </source>
</reference>
<name>A0ABQ8D3N4_BRANA</name>
<proteinExistence type="predicted"/>
<accession>A0ABQ8D3N4</accession>